<dbReference type="Proteomes" id="UP000005317">
    <property type="component" value="Unassembled WGS sequence"/>
</dbReference>
<dbReference type="OrthoDB" id="5625931at2"/>
<dbReference type="GO" id="GO:0042834">
    <property type="term" value="F:peptidoglycan binding"/>
    <property type="evidence" value="ECO:0007669"/>
    <property type="project" value="InterPro"/>
</dbReference>
<feature type="domain" description="SPOR" evidence="2">
    <location>
        <begin position="131"/>
        <end position="197"/>
    </location>
</feature>
<organism evidence="3 4">
    <name type="scientific">Thiothrix nivea (strain ATCC 35100 / DSM 5205 / JP2)</name>
    <dbReference type="NCBI Taxonomy" id="870187"/>
    <lineage>
        <taxon>Bacteria</taxon>
        <taxon>Pseudomonadati</taxon>
        <taxon>Pseudomonadota</taxon>
        <taxon>Gammaproteobacteria</taxon>
        <taxon>Thiotrichales</taxon>
        <taxon>Thiotrichaceae</taxon>
        <taxon>Thiothrix</taxon>
    </lineage>
</organism>
<dbReference type="PROSITE" id="PS51257">
    <property type="entry name" value="PROKAR_LIPOPROTEIN"/>
    <property type="match status" value="1"/>
</dbReference>
<dbReference type="InterPro" id="IPR036680">
    <property type="entry name" value="SPOR-like_sf"/>
</dbReference>
<keyword evidence="4" id="KW-1185">Reference proteome</keyword>
<dbReference type="Gene3D" id="3.30.70.1070">
    <property type="entry name" value="Sporulation related repeat"/>
    <property type="match status" value="1"/>
</dbReference>
<sequence precursor="true">MDNRMKTGAAALALAALISGCAPVPGTTPQAGATTGDYNGYTSYGTTGTNTNTSTNYGYNTGTNTNTSYYDYGTGSASSTAATTTTPGYDYSAGGSYGTGSSTSSTGSYGSTYYDYNSSGSSGGTASNSVGGAYAVQVVASPNRSTADAMVSQMQSMGFNAVVDNVGGYNKVRVPFNSESEAKANLGRIRSSVPDAFYTVR</sequence>
<evidence type="ECO:0000259" key="2">
    <source>
        <dbReference type="Pfam" id="PF05036"/>
    </source>
</evidence>
<gene>
    <name evidence="3" type="ORF">Thini_0157</name>
</gene>
<proteinExistence type="predicted"/>
<name>A0A656H9P0_THINJ</name>
<dbReference type="InterPro" id="IPR007730">
    <property type="entry name" value="SPOR-like_dom"/>
</dbReference>
<accession>A0A656H9P0</accession>
<evidence type="ECO:0000313" key="4">
    <source>
        <dbReference type="Proteomes" id="UP000005317"/>
    </source>
</evidence>
<evidence type="ECO:0000313" key="3">
    <source>
        <dbReference type="EMBL" id="EIJ32823.1"/>
    </source>
</evidence>
<feature type="signal peptide" evidence="1">
    <location>
        <begin position="1"/>
        <end position="24"/>
    </location>
</feature>
<feature type="chain" id="PRO_5024867137" evidence="1">
    <location>
        <begin position="25"/>
        <end position="201"/>
    </location>
</feature>
<dbReference type="Pfam" id="PF05036">
    <property type="entry name" value="SPOR"/>
    <property type="match status" value="1"/>
</dbReference>
<protein>
    <submittedName>
        <fullName evidence="3">Sporulation domain-containing protein</fullName>
    </submittedName>
</protein>
<reference evidence="4" key="1">
    <citation type="journal article" date="2011" name="Stand. Genomic Sci.">
        <title>Genome sequence of the filamentous, gliding Thiothrix nivea neotype strain (JP2(T)).</title>
        <authorList>
            <person name="Lapidus A."/>
            <person name="Nolan M."/>
            <person name="Lucas S."/>
            <person name="Glavina Del Rio T."/>
            <person name="Tice H."/>
            <person name="Cheng J.F."/>
            <person name="Tapia R."/>
            <person name="Han C."/>
            <person name="Goodwin L."/>
            <person name="Pitluck S."/>
            <person name="Liolios K."/>
            <person name="Pagani I."/>
            <person name="Ivanova N."/>
            <person name="Huntemann M."/>
            <person name="Mavromatis K."/>
            <person name="Mikhailova N."/>
            <person name="Pati A."/>
            <person name="Chen A."/>
            <person name="Palaniappan K."/>
            <person name="Land M."/>
            <person name="Brambilla E.M."/>
            <person name="Rohde M."/>
            <person name="Abt B."/>
            <person name="Verbarg S."/>
            <person name="Goker M."/>
            <person name="Bristow J."/>
            <person name="Eisen J.A."/>
            <person name="Markowitz V."/>
            <person name="Hugenholtz P."/>
            <person name="Kyrpides N.C."/>
            <person name="Klenk H.P."/>
            <person name="Woyke T."/>
        </authorList>
    </citation>
    <scope>NUCLEOTIDE SEQUENCE [LARGE SCALE GENOMIC DNA]</scope>
    <source>
        <strain evidence="4">ATCC 35100 / DSM 5205 / JP2</strain>
    </source>
</reference>
<evidence type="ECO:0000256" key="1">
    <source>
        <dbReference type="SAM" id="SignalP"/>
    </source>
</evidence>
<dbReference type="EMBL" id="JH651384">
    <property type="protein sequence ID" value="EIJ32823.1"/>
    <property type="molecule type" value="Genomic_DNA"/>
</dbReference>
<dbReference type="SUPFAM" id="SSF110997">
    <property type="entry name" value="Sporulation related repeat"/>
    <property type="match status" value="1"/>
</dbReference>
<dbReference type="AlphaFoldDB" id="A0A656H9P0"/>
<keyword evidence="1" id="KW-0732">Signal</keyword>